<organism evidence="2 3">
    <name type="scientific">Armillaria novae-zelandiae</name>
    <dbReference type="NCBI Taxonomy" id="153914"/>
    <lineage>
        <taxon>Eukaryota</taxon>
        <taxon>Fungi</taxon>
        <taxon>Dikarya</taxon>
        <taxon>Basidiomycota</taxon>
        <taxon>Agaricomycotina</taxon>
        <taxon>Agaricomycetes</taxon>
        <taxon>Agaricomycetidae</taxon>
        <taxon>Agaricales</taxon>
        <taxon>Marasmiineae</taxon>
        <taxon>Physalacriaceae</taxon>
        <taxon>Armillaria</taxon>
    </lineage>
</organism>
<reference evidence="2" key="1">
    <citation type="submission" date="2023-06" db="EMBL/GenBank/DDBJ databases">
        <authorList>
            <consortium name="Lawrence Berkeley National Laboratory"/>
            <person name="Ahrendt S."/>
            <person name="Sahu N."/>
            <person name="Indic B."/>
            <person name="Wong-Bajracharya J."/>
            <person name="Merenyi Z."/>
            <person name="Ke H.-M."/>
            <person name="Monk M."/>
            <person name="Kocsube S."/>
            <person name="Drula E."/>
            <person name="Lipzen A."/>
            <person name="Balint B."/>
            <person name="Henrissat B."/>
            <person name="Andreopoulos B."/>
            <person name="Martin F.M."/>
            <person name="Harder C.B."/>
            <person name="Rigling D."/>
            <person name="Ford K.L."/>
            <person name="Foster G.D."/>
            <person name="Pangilinan J."/>
            <person name="Papanicolaou A."/>
            <person name="Barry K."/>
            <person name="LaButti K."/>
            <person name="Viragh M."/>
            <person name="Koriabine M."/>
            <person name="Yan M."/>
            <person name="Riley R."/>
            <person name="Champramary S."/>
            <person name="Plett K.L."/>
            <person name="Tsai I.J."/>
            <person name="Slot J."/>
            <person name="Sipos G."/>
            <person name="Plett J."/>
            <person name="Nagy L.G."/>
            <person name="Grigoriev I.V."/>
        </authorList>
    </citation>
    <scope>NUCLEOTIDE SEQUENCE</scope>
    <source>
        <strain evidence="2">ICMP 16352</strain>
    </source>
</reference>
<feature type="compositionally biased region" description="Basic and acidic residues" evidence="1">
    <location>
        <begin position="46"/>
        <end position="61"/>
    </location>
</feature>
<accession>A0AA39PC46</accession>
<proteinExistence type="predicted"/>
<comment type="caution">
    <text evidence="2">The sequence shown here is derived from an EMBL/GenBank/DDBJ whole genome shotgun (WGS) entry which is preliminary data.</text>
</comment>
<feature type="compositionally biased region" description="Polar residues" evidence="1">
    <location>
        <begin position="151"/>
        <end position="167"/>
    </location>
</feature>
<feature type="region of interest" description="Disordered" evidence="1">
    <location>
        <begin position="46"/>
        <end position="173"/>
    </location>
</feature>
<name>A0AA39PC46_9AGAR</name>
<feature type="compositionally biased region" description="Polar residues" evidence="1">
    <location>
        <begin position="134"/>
        <end position="144"/>
    </location>
</feature>
<feature type="compositionally biased region" description="Basic residues" evidence="1">
    <location>
        <begin position="123"/>
        <end position="133"/>
    </location>
</feature>
<feature type="region of interest" description="Disordered" evidence="1">
    <location>
        <begin position="1"/>
        <end position="31"/>
    </location>
</feature>
<evidence type="ECO:0000313" key="3">
    <source>
        <dbReference type="Proteomes" id="UP001175227"/>
    </source>
</evidence>
<dbReference type="Proteomes" id="UP001175227">
    <property type="component" value="Unassembled WGS sequence"/>
</dbReference>
<protein>
    <submittedName>
        <fullName evidence="2">Uncharacterized protein</fullName>
    </submittedName>
</protein>
<feature type="compositionally biased region" description="Polar residues" evidence="1">
    <location>
        <begin position="79"/>
        <end position="93"/>
    </location>
</feature>
<evidence type="ECO:0000313" key="2">
    <source>
        <dbReference type="EMBL" id="KAK0481471.1"/>
    </source>
</evidence>
<gene>
    <name evidence="2" type="ORF">IW261DRAFT_1076985</name>
</gene>
<sequence length="225" mass="25181">MAGISLPQFSPIKRKRDRKDPARRIGDPAYDYARRALLKRIREMEDRARKRAEGAEDEMKTMHNVKPTQDGPHDEHPSQRCTGQSAKTQSEQTLYRPGRGEKRVTSEDPGADDDFQPIDSKPKNRRNGSKRQRNVSSIPSSSKNVADASTVRATATGNNAVPTQGPTGAQGMHPSRLCQLREALSDIQDQRCPTKLHDHAESMQDRRLLYPPSRYPTATKNATAI</sequence>
<dbReference type="EMBL" id="JAUEPR010000008">
    <property type="protein sequence ID" value="KAK0481471.1"/>
    <property type="molecule type" value="Genomic_DNA"/>
</dbReference>
<dbReference type="AlphaFoldDB" id="A0AA39PC46"/>
<evidence type="ECO:0000256" key="1">
    <source>
        <dbReference type="SAM" id="MobiDB-lite"/>
    </source>
</evidence>
<keyword evidence="3" id="KW-1185">Reference proteome</keyword>